<evidence type="ECO:0000256" key="4">
    <source>
        <dbReference type="ARBA" id="ARBA00022729"/>
    </source>
</evidence>
<dbReference type="InterPro" id="IPR041231">
    <property type="entry name" value="FlgA_N"/>
</dbReference>
<name>A0ABT3JZS4_9XANT</name>
<keyword evidence="9" id="KW-0969">Cilium</keyword>
<dbReference type="NCBIfam" id="TIGR03170">
    <property type="entry name" value="flgA_cterm"/>
    <property type="match status" value="1"/>
</dbReference>
<dbReference type="SMART" id="SM00858">
    <property type="entry name" value="SAF"/>
    <property type="match status" value="1"/>
</dbReference>
<dbReference type="Pfam" id="PF13144">
    <property type="entry name" value="ChapFlgA"/>
    <property type="match status" value="1"/>
</dbReference>
<dbReference type="PANTHER" id="PTHR36307:SF1">
    <property type="entry name" value="FLAGELLA BASAL BODY P-RING FORMATION PROTEIN FLGA"/>
    <property type="match status" value="1"/>
</dbReference>
<evidence type="ECO:0000313" key="10">
    <source>
        <dbReference type="Proteomes" id="UP001209922"/>
    </source>
</evidence>
<dbReference type="Proteomes" id="UP001209922">
    <property type="component" value="Unassembled WGS sequence"/>
</dbReference>
<dbReference type="PANTHER" id="PTHR36307">
    <property type="entry name" value="FLAGELLA BASAL BODY P-RING FORMATION PROTEIN FLGA"/>
    <property type="match status" value="1"/>
</dbReference>
<accession>A0ABT3JZS4</accession>
<organism evidence="9 10">
    <name type="scientific">Xanthomonas chitinilytica</name>
    <dbReference type="NCBI Taxonomy" id="2989819"/>
    <lineage>
        <taxon>Bacteria</taxon>
        <taxon>Pseudomonadati</taxon>
        <taxon>Pseudomonadota</taxon>
        <taxon>Gammaproteobacteria</taxon>
        <taxon>Lysobacterales</taxon>
        <taxon>Lysobacteraceae</taxon>
        <taxon>Xanthomonas</taxon>
    </lineage>
</organism>
<evidence type="ECO:0000256" key="2">
    <source>
        <dbReference type="ARBA" id="ARBA00010474"/>
    </source>
</evidence>
<evidence type="ECO:0000259" key="8">
    <source>
        <dbReference type="SMART" id="SM00858"/>
    </source>
</evidence>
<evidence type="ECO:0000256" key="5">
    <source>
        <dbReference type="ARBA" id="ARBA00022764"/>
    </source>
</evidence>
<comment type="similarity">
    <text evidence="2 7">Belongs to the FlgA family.</text>
</comment>
<feature type="chain" id="PRO_5044993466" description="Flagella basal body P-ring formation protein FlgA" evidence="7">
    <location>
        <begin position="20"/>
        <end position="216"/>
    </location>
</feature>
<gene>
    <name evidence="9" type="primary">flgA</name>
    <name evidence="9" type="ORF">OK345_15920</name>
</gene>
<dbReference type="InterPro" id="IPR013974">
    <property type="entry name" value="SAF"/>
</dbReference>
<comment type="caution">
    <text evidence="9">The sequence shown here is derived from an EMBL/GenBank/DDBJ whole genome shotgun (WGS) entry which is preliminary data.</text>
</comment>
<evidence type="ECO:0000256" key="7">
    <source>
        <dbReference type="RuleBase" id="RU362063"/>
    </source>
</evidence>
<dbReference type="EMBL" id="JAPCHY010000016">
    <property type="protein sequence ID" value="MCW4473988.1"/>
    <property type="molecule type" value="Genomic_DNA"/>
</dbReference>
<evidence type="ECO:0000256" key="6">
    <source>
        <dbReference type="ARBA" id="ARBA00025643"/>
    </source>
</evidence>
<keyword evidence="10" id="KW-1185">Reference proteome</keyword>
<reference evidence="9 10" key="1">
    <citation type="submission" date="2022-10" db="EMBL/GenBank/DDBJ databases">
        <title>Xanthomonas sp. H13-6.</title>
        <authorList>
            <person name="Liu X."/>
            <person name="Deng Z."/>
            <person name="Jiang Y."/>
            <person name="Yu T."/>
            <person name="Ai J."/>
        </authorList>
    </citation>
    <scope>NUCLEOTIDE SEQUENCE [LARGE SCALE GENOMIC DNA]</scope>
    <source>
        <strain evidence="9 10">H13-6</strain>
    </source>
</reference>
<dbReference type="Gene3D" id="3.90.1210.10">
    <property type="entry name" value="Antifreeze-like/N-acetylneuraminic acid synthase C-terminal domain"/>
    <property type="match status" value="1"/>
</dbReference>
<keyword evidence="4 7" id="KW-0732">Signal</keyword>
<proteinExistence type="inferred from homology"/>
<dbReference type="RefSeq" id="WP_265128990.1">
    <property type="nucleotide sequence ID" value="NZ_JAPCHY010000016.1"/>
</dbReference>
<keyword evidence="9" id="KW-0282">Flagellum</keyword>
<dbReference type="InterPro" id="IPR039246">
    <property type="entry name" value="Flagellar_FlgA"/>
</dbReference>
<dbReference type="Gene3D" id="2.30.30.760">
    <property type="match status" value="1"/>
</dbReference>
<evidence type="ECO:0000313" key="9">
    <source>
        <dbReference type="EMBL" id="MCW4473988.1"/>
    </source>
</evidence>
<evidence type="ECO:0000256" key="3">
    <source>
        <dbReference type="ARBA" id="ARBA00014754"/>
    </source>
</evidence>
<dbReference type="Pfam" id="PF17656">
    <property type="entry name" value="ChapFlgA_N"/>
    <property type="match status" value="1"/>
</dbReference>
<feature type="domain" description="SAF" evidence="8">
    <location>
        <begin position="91"/>
        <end position="153"/>
    </location>
</feature>
<keyword evidence="5 7" id="KW-0574">Periplasm</keyword>
<protein>
    <recommendedName>
        <fullName evidence="3 7">Flagella basal body P-ring formation protein FlgA</fullName>
    </recommendedName>
</protein>
<evidence type="ECO:0000256" key="1">
    <source>
        <dbReference type="ARBA" id="ARBA00004418"/>
    </source>
</evidence>
<keyword evidence="9" id="KW-0966">Cell projection</keyword>
<keyword evidence="7" id="KW-1005">Bacterial flagellum biogenesis</keyword>
<comment type="subcellular location">
    <subcellularLocation>
        <location evidence="1 7">Periplasm</location>
    </subcellularLocation>
</comment>
<sequence length="216" mass="22247">MRLLMLLLTCLMLAAPARAGGFQSVDSIRAAALSTLPAGSEGEAVLDSALRLPACPAALQAQPTGTSTVEVSCPQASGWRLFVPVKVRRNQTVLILNRGLSAGETVTAADITTSTRDASRIAGAALADPAAAVGRVARRTLQAGTLLSASDLLAPRLIRRGDSVELVSRRGGVEVRVAGRALADGGENERVTVENLSSRRVVQGTVAGSGDVLVSR</sequence>
<dbReference type="CDD" id="cd11614">
    <property type="entry name" value="SAF_CpaB_FlgA_like"/>
    <property type="match status" value="1"/>
</dbReference>
<comment type="function">
    <text evidence="6 7">Involved in the assembly process of the P-ring formation. It may associate with FlgF on the rod constituting a structure essential for the P-ring assembly or may act as a modulator protein for the P-ring assembly.</text>
</comment>
<dbReference type="InterPro" id="IPR017585">
    <property type="entry name" value="SAF_FlgA"/>
</dbReference>
<feature type="signal peptide" evidence="7">
    <location>
        <begin position="1"/>
        <end position="19"/>
    </location>
</feature>